<evidence type="ECO:0000313" key="9">
    <source>
        <dbReference type="EMBL" id="ALN59785.1"/>
    </source>
</evidence>
<dbReference type="GO" id="GO:0046872">
    <property type="term" value="F:metal ion binding"/>
    <property type="evidence" value="ECO:0007669"/>
    <property type="project" value="UniProtKB-KW"/>
</dbReference>
<evidence type="ECO:0000256" key="5">
    <source>
        <dbReference type="ARBA" id="ARBA00022723"/>
    </source>
</evidence>
<feature type="domain" description="Poly A polymerase head" evidence="8">
    <location>
        <begin position="42"/>
        <end position="173"/>
    </location>
</feature>
<keyword evidence="7" id="KW-0694">RNA-binding</keyword>
<evidence type="ECO:0000259" key="8">
    <source>
        <dbReference type="Pfam" id="PF01743"/>
    </source>
</evidence>
<dbReference type="EC" id="2.7.7.72" evidence="9"/>
<keyword evidence="4 9" id="KW-0548">Nucleotidyltransferase</keyword>
<evidence type="ECO:0000256" key="3">
    <source>
        <dbReference type="ARBA" id="ARBA00022694"/>
    </source>
</evidence>
<organism evidence="9 10">
    <name type="scientific">Lysobacter enzymogenes</name>
    <dbReference type="NCBI Taxonomy" id="69"/>
    <lineage>
        <taxon>Bacteria</taxon>
        <taxon>Pseudomonadati</taxon>
        <taxon>Pseudomonadota</taxon>
        <taxon>Gammaproteobacteria</taxon>
        <taxon>Lysobacterales</taxon>
        <taxon>Lysobacteraceae</taxon>
        <taxon>Lysobacter</taxon>
    </lineage>
</organism>
<accession>A0A0S2DMZ3</accession>
<dbReference type="InterPro" id="IPR043519">
    <property type="entry name" value="NT_sf"/>
</dbReference>
<sequence length="694" mass="76675">MTLAIDPGLVAAAYERPVYRDERHAVRVGDVIALLQAGGMRVFIVGGAPRDWLLGLPGSDIDLCVDASVDEALRRLRDAYPDIDGVRMHNQRFGVLRWGDEASGGLEINILRSCEDIRNGDMWSTAFAPRADLIEDARMRDFSVNAFYYDCRDQALLDPLGCGGDDVRARALRLIADRRVLDSGYRITFRILQFLGRGYAATDNVRAYLDERADRDIQGMGARIHTWVSNHFPSDDARRAEFRRSLYAHARQPASHAVLDRHFPCNAGVDGSASPTPAGFRRAFRAGLHDVQGHLLGGTEVLHLVPHRGRLFASLSYKLNDYRPDDPDTGAQIAVLDRVDGDWRLAHGYERVHWRATLESVTFTEDGQGRRLDAPVALLLAAPSDSRGHVYVDSYDDDSGRWTRAHLGSGSGAGSTRSFFVHRDTATGQERVFAGTAPTGIFSGVYDPGVPGRIRWDDTAELSGRTRRPMSFARCNDQLYVSIKPDIYRRIDGPAPRWEKVYTIGLPLVVPSSGFRGLTSVPDPAGRGEVLLAALEGDRCRVVRIDPNDGYRETLELDVIDFLERHWGTRPTYAVAAYDDFTPVPDPRGGAPRLLCGLGATYSTQLDTHPADAWVGDAWYLVRDPDGARYTLGRVDDPDAPAVADLVAARSFAASPFASGLWYVGGYDPNAKRCRQTAWAFSASTETLLAERTR</sequence>
<name>A0A0S2DMZ3_LYSEN</name>
<dbReference type="Gene3D" id="3.30.460.10">
    <property type="entry name" value="Beta Polymerase, domain 2"/>
    <property type="match status" value="1"/>
</dbReference>
<comment type="cofactor">
    <cofactor evidence="1">
        <name>Mg(2+)</name>
        <dbReference type="ChEBI" id="CHEBI:18420"/>
    </cofactor>
</comment>
<evidence type="ECO:0000313" key="10">
    <source>
        <dbReference type="Proteomes" id="UP000061569"/>
    </source>
</evidence>
<dbReference type="GO" id="GO:0000049">
    <property type="term" value="F:tRNA binding"/>
    <property type="evidence" value="ECO:0007669"/>
    <property type="project" value="TreeGrafter"/>
</dbReference>
<protein>
    <submittedName>
        <fullName evidence="9">tRNA nucleotidyltransferase</fullName>
        <ecNumber evidence="9">2.7.7.72</ecNumber>
    </submittedName>
</protein>
<comment type="similarity">
    <text evidence="7">Belongs to the tRNA nucleotidyltransferase/poly(A) polymerase family.</text>
</comment>
<dbReference type="InterPro" id="IPR002646">
    <property type="entry name" value="PolA_pol_head_dom"/>
</dbReference>
<dbReference type="Pfam" id="PF01743">
    <property type="entry name" value="PolyA_pol"/>
    <property type="match status" value="1"/>
</dbReference>
<gene>
    <name evidence="9" type="ORF">GLE_4444</name>
</gene>
<dbReference type="EMBL" id="CP013140">
    <property type="protein sequence ID" value="ALN59785.1"/>
    <property type="molecule type" value="Genomic_DNA"/>
</dbReference>
<dbReference type="InterPro" id="IPR050264">
    <property type="entry name" value="Bact_CCA-adding_enz_type3_sf"/>
</dbReference>
<dbReference type="STRING" id="69.GLE_4444"/>
<keyword evidence="2 7" id="KW-0808">Transferase</keyword>
<reference evidence="9 10" key="1">
    <citation type="submission" date="2015-11" db="EMBL/GenBank/DDBJ databases">
        <title>Genome sequences of Lysobacter enzymogenes strain C3 and Lysobacter antibioticus ATCC 29479.</title>
        <authorList>
            <person name="Kobayashi D.Y."/>
        </authorList>
    </citation>
    <scope>NUCLEOTIDE SEQUENCE [LARGE SCALE GENOMIC DNA]</scope>
    <source>
        <strain evidence="9 10">C3</strain>
    </source>
</reference>
<evidence type="ECO:0000256" key="1">
    <source>
        <dbReference type="ARBA" id="ARBA00001946"/>
    </source>
</evidence>
<dbReference type="AlphaFoldDB" id="A0A0S2DMZ3"/>
<dbReference type="Proteomes" id="UP000061569">
    <property type="component" value="Chromosome"/>
</dbReference>
<evidence type="ECO:0000256" key="4">
    <source>
        <dbReference type="ARBA" id="ARBA00022695"/>
    </source>
</evidence>
<dbReference type="SUPFAM" id="SSF81301">
    <property type="entry name" value="Nucleotidyltransferase"/>
    <property type="match status" value="1"/>
</dbReference>
<dbReference type="GO" id="GO:0004810">
    <property type="term" value="F:CCA tRNA nucleotidyltransferase activity"/>
    <property type="evidence" value="ECO:0007669"/>
    <property type="project" value="UniProtKB-EC"/>
</dbReference>
<keyword evidence="5" id="KW-0479">Metal-binding</keyword>
<dbReference type="GO" id="GO:0008033">
    <property type="term" value="P:tRNA processing"/>
    <property type="evidence" value="ECO:0007669"/>
    <property type="project" value="UniProtKB-KW"/>
</dbReference>
<keyword evidence="6" id="KW-0460">Magnesium</keyword>
<evidence type="ECO:0000256" key="7">
    <source>
        <dbReference type="RuleBase" id="RU003953"/>
    </source>
</evidence>
<proteinExistence type="inferred from homology"/>
<evidence type="ECO:0000256" key="6">
    <source>
        <dbReference type="ARBA" id="ARBA00022842"/>
    </source>
</evidence>
<keyword evidence="3" id="KW-0819">tRNA processing</keyword>
<evidence type="ECO:0000256" key="2">
    <source>
        <dbReference type="ARBA" id="ARBA00022679"/>
    </source>
</evidence>
<dbReference type="KEGG" id="lez:GLE_4444"/>
<dbReference type="PATRIC" id="fig|69.6.peg.4381"/>
<dbReference type="PANTHER" id="PTHR46173:SF1">
    <property type="entry name" value="CCA TRNA NUCLEOTIDYLTRANSFERASE 1, MITOCHONDRIAL"/>
    <property type="match status" value="1"/>
</dbReference>
<dbReference type="PANTHER" id="PTHR46173">
    <property type="entry name" value="CCA TRNA NUCLEOTIDYLTRANSFERASE 1, MITOCHONDRIAL"/>
    <property type="match status" value="1"/>
</dbReference>